<dbReference type="NCBIfam" id="NF033788">
    <property type="entry name" value="HTH_metalloreg"/>
    <property type="match status" value="1"/>
</dbReference>
<dbReference type="PANTHER" id="PTHR43132:SF8">
    <property type="entry name" value="HTH-TYPE TRANSCRIPTIONAL REGULATOR KMTR"/>
    <property type="match status" value="1"/>
</dbReference>
<sequence>MAAPGEPSGQALNAAALKFGLLSSPLRLHIVWALARRESDVTQLARRVGARPQAVSQHLARLKLAGAVRSRSEGRHQIYAVTDPRLTVVVEAMFKSPPLS</sequence>
<dbReference type="PANTHER" id="PTHR43132">
    <property type="entry name" value="ARSENICAL RESISTANCE OPERON REPRESSOR ARSR-RELATED"/>
    <property type="match status" value="1"/>
</dbReference>
<gene>
    <name evidence="5" type="ORF">HG542_15345</name>
</gene>
<dbReference type="InterPro" id="IPR001845">
    <property type="entry name" value="HTH_ArsR_DNA-bd_dom"/>
</dbReference>
<feature type="domain" description="HTH arsR-type" evidence="4">
    <location>
        <begin position="7"/>
        <end position="100"/>
    </location>
</feature>
<dbReference type="PRINTS" id="PR00778">
    <property type="entry name" value="HTHARSR"/>
</dbReference>
<dbReference type="RefSeq" id="WP_171081718.1">
    <property type="nucleotide sequence ID" value="NZ_BNBU01000001.1"/>
</dbReference>
<protein>
    <submittedName>
        <fullName evidence="5">Winged helix-turn-helix transcriptional regulator</fullName>
    </submittedName>
</protein>
<dbReference type="SMART" id="SM00418">
    <property type="entry name" value="HTH_ARSR"/>
    <property type="match status" value="1"/>
</dbReference>
<dbReference type="AlphaFoldDB" id="A0A7Y7B4T7"/>
<evidence type="ECO:0000256" key="2">
    <source>
        <dbReference type="ARBA" id="ARBA00023125"/>
    </source>
</evidence>
<dbReference type="Pfam" id="PF01022">
    <property type="entry name" value="HTH_5"/>
    <property type="match status" value="1"/>
</dbReference>
<dbReference type="InterPro" id="IPR011991">
    <property type="entry name" value="ArsR-like_HTH"/>
</dbReference>
<dbReference type="InterPro" id="IPR036388">
    <property type="entry name" value="WH-like_DNA-bd_sf"/>
</dbReference>
<dbReference type="Proteomes" id="UP000587462">
    <property type="component" value="Unassembled WGS sequence"/>
</dbReference>
<evidence type="ECO:0000256" key="3">
    <source>
        <dbReference type="ARBA" id="ARBA00023163"/>
    </source>
</evidence>
<accession>A0A7Y7B4T7</accession>
<dbReference type="InterPro" id="IPR036390">
    <property type="entry name" value="WH_DNA-bd_sf"/>
</dbReference>
<dbReference type="PROSITE" id="PS50987">
    <property type="entry name" value="HTH_ARSR_2"/>
    <property type="match status" value="1"/>
</dbReference>
<keyword evidence="2" id="KW-0238">DNA-binding</keyword>
<keyword evidence="6" id="KW-1185">Reference proteome</keyword>
<name>A0A7Y7B4T7_STRMO</name>
<dbReference type="InterPro" id="IPR051011">
    <property type="entry name" value="Metal_resp_trans_reg"/>
</dbReference>
<organism evidence="5 6">
    <name type="scientific">Streptomyces morookaense</name>
    <name type="common">Streptoverticillium morookaense</name>
    <dbReference type="NCBI Taxonomy" id="1970"/>
    <lineage>
        <taxon>Bacteria</taxon>
        <taxon>Bacillati</taxon>
        <taxon>Actinomycetota</taxon>
        <taxon>Actinomycetes</taxon>
        <taxon>Kitasatosporales</taxon>
        <taxon>Streptomycetaceae</taxon>
        <taxon>Streptomyces</taxon>
    </lineage>
</organism>
<keyword evidence="1" id="KW-0805">Transcription regulation</keyword>
<evidence type="ECO:0000313" key="5">
    <source>
        <dbReference type="EMBL" id="NVK79039.1"/>
    </source>
</evidence>
<keyword evidence="3" id="KW-0804">Transcription</keyword>
<proteinExistence type="predicted"/>
<reference evidence="5 6" key="1">
    <citation type="submission" date="2020-04" db="EMBL/GenBank/DDBJ databases">
        <title>Draft Genome Sequence of Streptomyces morookaense DSM 40503, an 8-azaguanine-producing strain.</title>
        <authorList>
            <person name="Qi J."/>
            <person name="Gao J.-M."/>
        </authorList>
    </citation>
    <scope>NUCLEOTIDE SEQUENCE [LARGE SCALE GENOMIC DNA]</scope>
    <source>
        <strain evidence="5 6">DSM 40503</strain>
    </source>
</reference>
<dbReference type="Gene3D" id="1.10.10.10">
    <property type="entry name" value="Winged helix-like DNA-binding domain superfamily/Winged helix DNA-binding domain"/>
    <property type="match status" value="1"/>
</dbReference>
<comment type="caution">
    <text evidence="5">The sequence shown here is derived from an EMBL/GenBank/DDBJ whole genome shotgun (WGS) entry which is preliminary data.</text>
</comment>
<evidence type="ECO:0000256" key="1">
    <source>
        <dbReference type="ARBA" id="ARBA00023015"/>
    </source>
</evidence>
<dbReference type="GO" id="GO:0003700">
    <property type="term" value="F:DNA-binding transcription factor activity"/>
    <property type="evidence" value="ECO:0007669"/>
    <property type="project" value="InterPro"/>
</dbReference>
<dbReference type="CDD" id="cd00090">
    <property type="entry name" value="HTH_ARSR"/>
    <property type="match status" value="1"/>
</dbReference>
<dbReference type="GO" id="GO:0003677">
    <property type="term" value="F:DNA binding"/>
    <property type="evidence" value="ECO:0007669"/>
    <property type="project" value="UniProtKB-KW"/>
</dbReference>
<evidence type="ECO:0000313" key="6">
    <source>
        <dbReference type="Proteomes" id="UP000587462"/>
    </source>
</evidence>
<dbReference type="SUPFAM" id="SSF46785">
    <property type="entry name" value="Winged helix' DNA-binding domain"/>
    <property type="match status" value="1"/>
</dbReference>
<evidence type="ECO:0000259" key="4">
    <source>
        <dbReference type="PROSITE" id="PS50987"/>
    </source>
</evidence>
<dbReference type="EMBL" id="JABBXF010000032">
    <property type="protein sequence ID" value="NVK79039.1"/>
    <property type="molecule type" value="Genomic_DNA"/>
</dbReference>